<evidence type="ECO:0000313" key="2">
    <source>
        <dbReference type="EMBL" id="RMX43101.1"/>
    </source>
</evidence>
<comment type="caution">
    <text evidence="2">The sequence shown here is derived from an EMBL/GenBank/DDBJ whole genome shotgun (WGS) entry which is preliminary data.</text>
</comment>
<keyword evidence="1" id="KW-0472">Membrane</keyword>
<dbReference type="OrthoDB" id="167398at2759"/>
<keyword evidence="1" id="KW-0812">Transmembrane</keyword>
<name>A0A3M6TP52_POCDA</name>
<keyword evidence="1" id="KW-1133">Transmembrane helix</keyword>
<gene>
    <name evidence="2" type="ORF">pdam_00006838</name>
</gene>
<dbReference type="EMBL" id="RCHS01003243">
    <property type="protein sequence ID" value="RMX43101.1"/>
    <property type="molecule type" value="Genomic_DNA"/>
</dbReference>
<evidence type="ECO:0000313" key="3">
    <source>
        <dbReference type="Proteomes" id="UP000275408"/>
    </source>
</evidence>
<sequence length="98" mass="11029">MAKFALRNELGRYIVAIAWMGINIYLFVSAYISLQTSPKNFYLRVIVKVVNYHHVLADSVAGKESSVKREVEARQSILKFIADIDGCKSSDDVVKCES</sequence>
<feature type="transmembrane region" description="Helical" evidence="1">
    <location>
        <begin position="13"/>
        <end position="34"/>
    </location>
</feature>
<proteinExistence type="predicted"/>
<dbReference type="AlphaFoldDB" id="A0A3M6TP52"/>
<evidence type="ECO:0000256" key="1">
    <source>
        <dbReference type="SAM" id="Phobius"/>
    </source>
</evidence>
<reference evidence="2 3" key="1">
    <citation type="journal article" date="2018" name="Sci. Rep.">
        <title>Comparative analysis of the Pocillopora damicornis genome highlights role of immune system in coral evolution.</title>
        <authorList>
            <person name="Cunning R."/>
            <person name="Bay R.A."/>
            <person name="Gillette P."/>
            <person name="Baker A.C."/>
            <person name="Traylor-Knowles N."/>
        </authorList>
    </citation>
    <scope>NUCLEOTIDE SEQUENCE [LARGE SCALE GENOMIC DNA]</scope>
    <source>
        <strain evidence="2">RSMAS</strain>
        <tissue evidence="2">Whole animal</tissue>
    </source>
</reference>
<accession>A0A3M6TP52</accession>
<dbReference type="Proteomes" id="UP000275408">
    <property type="component" value="Unassembled WGS sequence"/>
</dbReference>
<keyword evidence="3" id="KW-1185">Reference proteome</keyword>
<protein>
    <submittedName>
        <fullName evidence="2">Uncharacterized protein</fullName>
    </submittedName>
</protein>
<organism evidence="2 3">
    <name type="scientific">Pocillopora damicornis</name>
    <name type="common">Cauliflower coral</name>
    <name type="synonym">Millepora damicornis</name>
    <dbReference type="NCBI Taxonomy" id="46731"/>
    <lineage>
        <taxon>Eukaryota</taxon>
        <taxon>Metazoa</taxon>
        <taxon>Cnidaria</taxon>
        <taxon>Anthozoa</taxon>
        <taxon>Hexacorallia</taxon>
        <taxon>Scleractinia</taxon>
        <taxon>Astrocoeniina</taxon>
        <taxon>Pocilloporidae</taxon>
        <taxon>Pocillopora</taxon>
    </lineage>
</organism>